<sequence length="240" mass="26550">MFTDESFRMKTTCKNGEIEQKIVKDHRTPSQSNVKEREGVTLGSRDAWADATGNLFVRRMAAMKVDEARTGRWSKTRNTLAETKLRRTQCVLANLSTLFADTNLIQSTPQGMANVRELIAPDLLSLVSAIEAGHHHENSCDDTLRYPVESKYLSSVPKGSLRGQDSATKSMLVPICIPSSHSESSSPAVVLSDFMMEASLTARESQTLKEFKNLLHGGPAYLRGMWGCASKAEKSLRENI</sequence>
<evidence type="ECO:0000313" key="1">
    <source>
        <dbReference type="EMBL" id="KAK0473119.1"/>
    </source>
</evidence>
<dbReference type="AlphaFoldDB" id="A0AA39NWZ5"/>
<reference evidence="1" key="1">
    <citation type="submission" date="2023-06" db="EMBL/GenBank/DDBJ databases">
        <authorList>
            <consortium name="Lawrence Berkeley National Laboratory"/>
            <person name="Ahrendt S."/>
            <person name="Sahu N."/>
            <person name="Indic B."/>
            <person name="Wong-Bajracharya J."/>
            <person name="Merenyi Z."/>
            <person name="Ke H.-M."/>
            <person name="Monk M."/>
            <person name="Kocsube S."/>
            <person name="Drula E."/>
            <person name="Lipzen A."/>
            <person name="Balint B."/>
            <person name="Henrissat B."/>
            <person name="Andreopoulos B."/>
            <person name="Martin F.M."/>
            <person name="Harder C.B."/>
            <person name="Rigling D."/>
            <person name="Ford K.L."/>
            <person name="Foster G.D."/>
            <person name="Pangilinan J."/>
            <person name="Papanicolaou A."/>
            <person name="Barry K."/>
            <person name="LaButti K."/>
            <person name="Viragh M."/>
            <person name="Koriabine M."/>
            <person name="Yan M."/>
            <person name="Riley R."/>
            <person name="Champramary S."/>
            <person name="Plett K.L."/>
            <person name="Tsai I.J."/>
            <person name="Slot J."/>
            <person name="Sipos G."/>
            <person name="Plett J."/>
            <person name="Nagy L.G."/>
            <person name="Grigoriev I.V."/>
        </authorList>
    </citation>
    <scope>NUCLEOTIDE SEQUENCE</scope>
    <source>
        <strain evidence="1">ICMP 16352</strain>
    </source>
</reference>
<proteinExistence type="predicted"/>
<evidence type="ECO:0000313" key="2">
    <source>
        <dbReference type="Proteomes" id="UP001175227"/>
    </source>
</evidence>
<name>A0AA39NWZ5_9AGAR</name>
<accession>A0AA39NWZ5</accession>
<keyword evidence="2" id="KW-1185">Reference proteome</keyword>
<organism evidence="1 2">
    <name type="scientific">Armillaria novae-zelandiae</name>
    <dbReference type="NCBI Taxonomy" id="153914"/>
    <lineage>
        <taxon>Eukaryota</taxon>
        <taxon>Fungi</taxon>
        <taxon>Dikarya</taxon>
        <taxon>Basidiomycota</taxon>
        <taxon>Agaricomycotina</taxon>
        <taxon>Agaricomycetes</taxon>
        <taxon>Agaricomycetidae</taxon>
        <taxon>Agaricales</taxon>
        <taxon>Marasmiineae</taxon>
        <taxon>Physalacriaceae</taxon>
        <taxon>Armillaria</taxon>
    </lineage>
</organism>
<dbReference type="Proteomes" id="UP001175227">
    <property type="component" value="Unassembled WGS sequence"/>
</dbReference>
<dbReference type="EMBL" id="JAUEPR010000035">
    <property type="protein sequence ID" value="KAK0473119.1"/>
    <property type="molecule type" value="Genomic_DNA"/>
</dbReference>
<gene>
    <name evidence="1" type="ORF">IW261DRAFT_1596593</name>
</gene>
<comment type="caution">
    <text evidence="1">The sequence shown here is derived from an EMBL/GenBank/DDBJ whole genome shotgun (WGS) entry which is preliminary data.</text>
</comment>
<protein>
    <submittedName>
        <fullName evidence="1">Uncharacterized protein</fullName>
    </submittedName>
</protein>